<reference evidence="1 2" key="1">
    <citation type="submission" date="2015-04" db="EMBL/GenBank/DDBJ databases">
        <title>The complete genome sequence of the rumen methanogen Methanobrevibacter millerae SM9.</title>
        <authorList>
            <person name="Leahy S.C."/>
            <person name="Kelly W.J."/>
            <person name="Pacheco D.M."/>
            <person name="Li D."/>
            <person name="Altermann E."/>
            <person name="Attwood G.T."/>
        </authorList>
    </citation>
    <scope>NUCLEOTIDE SEQUENCE [LARGE SCALE GENOMIC DNA]</scope>
    <source>
        <strain evidence="1 2">SM9</strain>
    </source>
</reference>
<name>A0A0U3EA68_9EURY</name>
<sequence>MFPSKTFASNKIGFVITDNVCNYNSTRNRDMSIGIGIVESLFIFGMAHYSAYSGRVLQILLIQGLGSIFNLYA</sequence>
<proteinExistence type="predicted"/>
<protein>
    <submittedName>
        <fullName evidence="1">Uncharacterized protein</fullName>
    </submittedName>
</protein>
<dbReference type="KEGG" id="mmil:sm9_1443"/>
<dbReference type="GeneID" id="26736390"/>
<dbReference type="AlphaFoldDB" id="A0A0U3EA68"/>
<dbReference type="PATRIC" id="fig|230361.4.peg.1488"/>
<organism evidence="1 2">
    <name type="scientific">Methanobrevibacter millerae</name>
    <dbReference type="NCBI Taxonomy" id="230361"/>
    <lineage>
        <taxon>Archaea</taxon>
        <taxon>Methanobacteriati</taxon>
        <taxon>Methanobacteriota</taxon>
        <taxon>Methanomada group</taxon>
        <taxon>Methanobacteria</taxon>
        <taxon>Methanobacteriales</taxon>
        <taxon>Methanobacteriaceae</taxon>
        <taxon>Methanobrevibacter</taxon>
    </lineage>
</organism>
<keyword evidence="2" id="KW-1185">Reference proteome</keyword>
<evidence type="ECO:0000313" key="2">
    <source>
        <dbReference type="Proteomes" id="UP000067738"/>
    </source>
</evidence>
<evidence type="ECO:0000313" key="1">
    <source>
        <dbReference type="EMBL" id="ALT69224.1"/>
    </source>
</evidence>
<dbReference type="EMBL" id="CP011266">
    <property type="protein sequence ID" value="ALT69224.1"/>
    <property type="molecule type" value="Genomic_DNA"/>
</dbReference>
<accession>A0A0U3EA68</accession>
<dbReference type="Proteomes" id="UP000067738">
    <property type="component" value="Chromosome"/>
</dbReference>
<gene>
    <name evidence="1" type="ORF">sm9_1443</name>
</gene>
<dbReference type="RefSeq" id="WP_058739471.1">
    <property type="nucleotide sequence ID" value="NZ_CP011266.1"/>
</dbReference>